<evidence type="ECO:0000313" key="2">
    <source>
        <dbReference type="EMBL" id="MCY1721838.1"/>
    </source>
</evidence>
<feature type="transmembrane region" description="Helical" evidence="1">
    <location>
        <begin position="332"/>
        <end position="358"/>
    </location>
</feature>
<dbReference type="Proteomes" id="UP001145087">
    <property type="component" value="Unassembled WGS sequence"/>
</dbReference>
<feature type="transmembrane region" description="Helical" evidence="1">
    <location>
        <begin position="298"/>
        <end position="320"/>
    </location>
</feature>
<keyword evidence="1" id="KW-0472">Membrane</keyword>
<evidence type="ECO:0000256" key="1">
    <source>
        <dbReference type="SAM" id="Phobius"/>
    </source>
</evidence>
<keyword evidence="1" id="KW-0812">Transmembrane</keyword>
<organism evidence="2 3">
    <name type="scientific">Draconibacterium aestuarii</name>
    <dbReference type="NCBI Taxonomy" id="2998507"/>
    <lineage>
        <taxon>Bacteria</taxon>
        <taxon>Pseudomonadati</taxon>
        <taxon>Bacteroidota</taxon>
        <taxon>Bacteroidia</taxon>
        <taxon>Marinilabiliales</taxon>
        <taxon>Prolixibacteraceae</taxon>
        <taxon>Draconibacterium</taxon>
    </lineage>
</organism>
<dbReference type="RefSeq" id="WP_343334167.1">
    <property type="nucleotide sequence ID" value="NZ_JAPOHD010000029.1"/>
</dbReference>
<feature type="transmembrane region" description="Helical" evidence="1">
    <location>
        <begin position="12"/>
        <end position="33"/>
    </location>
</feature>
<feature type="transmembrane region" description="Helical" evidence="1">
    <location>
        <begin position="1311"/>
        <end position="1329"/>
    </location>
</feature>
<evidence type="ECO:0000313" key="3">
    <source>
        <dbReference type="Proteomes" id="UP001145087"/>
    </source>
</evidence>
<proteinExistence type="predicted"/>
<dbReference type="EMBL" id="JAPOHD010000029">
    <property type="protein sequence ID" value="MCY1721838.1"/>
    <property type="molecule type" value="Genomic_DNA"/>
</dbReference>
<keyword evidence="3" id="KW-1185">Reference proteome</keyword>
<feature type="transmembrane region" description="Helical" evidence="1">
    <location>
        <begin position="1287"/>
        <end position="1305"/>
    </location>
</feature>
<gene>
    <name evidence="2" type="ORF">OU798_15900</name>
</gene>
<accession>A0A9X3FFM2</accession>
<feature type="transmembrane region" description="Helical" evidence="1">
    <location>
        <begin position="725"/>
        <end position="744"/>
    </location>
</feature>
<feature type="transmembrane region" description="Helical" evidence="1">
    <location>
        <begin position="967"/>
        <end position="992"/>
    </location>
</feature>
<protein>
    <submittedName>
        <fullName evidence="2">Uncharacterized protein</fullName>
    </submittedName>
</protein>
<feature type="transmembrane region" description="Helical" evidence="1">
    <location>
        <begin position="620"/>
        <end position="642"/>
    </location>
</feature>
<feature type="transmembrane region" description="Helical" evidence="1">
    <location>
        <begin position="699"/>
        <end position="718"/>
    </location>
</feature>
<feature type="transmembrane region" description="Helical" evidence="1">
    <location>
        <begin position="672"/>
        <end position="693"/>
    </location>
</feature>
<comment type="caution">
    <text evidence="2">The sequence shown here is derived from an EMBL/GenBank/DDBJ whole genome shotgun (WGS) entry which is preliminary data.</text>
</comment>
<name>A0A9X3FFM2_9BACT</name>
<feature type="transmembrane region" description="Helical" evidence="1">
    <location>
        <begin position="788"/>
        <end position="806"/>
    </location>
</feature>
<reference evidence="2" key="1">
    <citation type="submission" date="2022-11" db="EMBL/GenBank/DDBJ databases">
        <title>Marilongibacter aestuarii gen. nov., sp. nov., isolated from tidal flat sediment.</title>
        <authorList>
            <person name="Jiayan W."/>
        </authorList>
    </citation>
    <scope>NUCLEOTIDE SEQUENCE</scope>
    <source>
        <strain evidence="2">Z1-6</strain>
    </source>
</reference>
<sequence length="1340" mass="155047">MKPLRSKATNNFSWIIVIVLLIILYASYFFLFIPKQEMLVKERGFRILERYAENMHHKHDYYASHFKIYSAFYAIRQEQNFDSLEVWVKNRKFIEKDSLTISEILGVVNGFDKQIKAIPKNAYEQDDFQDTNRVSTYVSKYKQHIFFNLNNITYEGKHNDNLTTFKNTFKKIFERKKSRAISFEIKSSNSFTIMDVPVSKLMENLKFDQLFENIALLDSAGIIYNSNGSIVNDITNLTALNDTISKTQGGVFQNIEIQGTETNVLFLPINFLDQKFYLAGFIPNDEYRKKTRTFNSQLLTIFSGIILLLLIGMPILKIVFINRKERLNVRDVNNATVSLILGVSLLILLFIGTMKYYVVDRHTSRQRIETISSRLCKNVESDFKHILNLADTLLKASYDSTSFLTRELNSVKMNISNNKIFIDSIPFNEIILMNDHGMAQKTITHTPFSDLVPIDLSSRNYFRSLDENFSWPCRSSFNDSIEAFYIESIKSYNTSKLETAVSFRLKSPVTKESKYLAITSDVPSLYHQVLPRDVTFLIINGDGNILYHSNELKNLQENFLVEINHNPKIEGSIRYRTEVLARITYNEKKWLARIVPLPEKPLYHVTLIDLNYTDNKNTRIYLFTFYFLLFTFVCIVLGKLIIHQTAASKRFMKSKTWPLKWILFRPDKEREYTSLLILQSLLLLCQLLGAFLLKSAILMLFYQLVFIAFSGVTAYVILYKKATFGSVLLLMFIVAVSVAMLFWISIPNSILVIVLLVVLILIGTRTFKLIGNKYDSGYFTVRQKYMSYMLIWLLCLSAVPVTAYYLSIRYQEEVLAQKNEMLHLASENVVLHSSYKEAEKAKKWLEAVNGSKLDSMDSQFYFPGETDRLIDKLENSAQAERQLANADIMYYELPSVLTGDNYLNSLLYERNTTSDWVFIKDIQKTDSVLLYRNAENSGVAQVKSSHLQKIERQKNLLGVIPFGLKPYMWVLIFILPLFVLGILILTTVRYLADILLGTITAKWKTPNNPQWTDLLKNEGIKHILLLSFNGQEFLDQAKSLLKKGKSTLEEPGIITAEKIVDKNSNVLTLVPAGNHFVWITGMEAQILDYKKGDMLLSRLNVLGKHVKAKLIFELPFDTDYIKEYFQDYIVEHKPGVTEEMEIESYLNGLQLLFKDYFRFTGKVKKETIEQTLKTLYPNISYVDVKDEEEQILADAHLLKLQFSHIWKYLTRMEKLILFDLADDGLLNFKNRFLINRLRVKGLVELEPYPKIFSSAFRYFLKYSVDEDEKTGLEQMLGRQGKWKNTKYLLLLLLIPLAAFMVMSQGLSIEKVIGILTGVVALFSGTMRLMDTSWFGKITKP</sequence>
<keyword evidence="1" id="KW-1133">Transmembrane helix</keyword>
<feature type="transmembrane region" description="Helical" evidence="1">
    <location>
        <begin position="750"/>
        <end position="767"/>
    </location>
</feature>